<dbReference type="Gene3D" id="1.10.630.10">
    <property type="entry name" value="Cytochrome P450"/>
    <property type="match status" value="2"/>
</dbReference>
<dbReference type="InterPro" id="IPR002403">
    <property type="entry name" value="Cyt_P450_E_grp-IV"/>
</dbReference>
<dbReference type="PRINTS" id="PR00465">
    <property type="entry name" value="EP450IV"/>
</dbReference>
<keyword evidence="5" id="KW-0560">Oxidoreductase</keyword>
<dbReference type="PRINTS" id="PR00385">
    <property type="entry name" value="P450"/>
</dbReference>
<dbReference type="FunFam" id="1.10.630.10:FF:000163">
    <property type="entry name" value="Geraniol 8-hydroxylase"/>
    <property type="match status" value="1"/>
</dbReference>
<dbReference type="PANTHER" id="PTHR47950:SF48">
    <property type="entry name" value="CYTOCHROME P450 FAMILY PROTEIN, EXPRESSED"/>
    <property type="match status" value="1"/>
</dbReference>
<dbReference type="PROSITE" id="PS00086">
    <property type="entry name" value="CYTOCHROME_P450"/>
    <property type="match status" value="1"/>
</dbReference>
<sequence length="370" mass="41651">MDSFFLLLNCLLCFFFTVTILRFLKRNQTSASAAKLPPGPARLPIIGNIHNLGLNPHKSLADLAKVHGPLMSLKLGQVTTIVASSPAVAKEILQKHDKFLSNRHVPLALQTLDLHKFSITMLPVEPRWRNLRRVCNSYIFTPQKLDSNQGLRRDKIVALVLLDLGLTYQDLFVAGTDTTATTLEWAMTELLHNPNALTKVKEELDQMIGKDYHLEESDISRLPYLQAVIKETYRLHPPLPLLLPHKAGADVEIDGFTVPKGAQVLVNLWAIGRDSMIWNDPNSFTPERFLGSDVDVRGNHFELITFGAGRRICPGMSLAHRMLHMMLGSLIHWFDWKLPDGVEPEQLDMKEKFGVTLQKAKPLLAIPTLR</sequence>
<keyword evidence="7" id="KW-1185">Reference proteome</keyword>
<dbReference type="GO" id="GO:0004497">
    <property type="term" value="F:monooxygenase activity"/>
    <property type="evidence" value="ECO:0007669"/>
    <property type="project" value="UniProtKB-KW"/>
</dbReference>
<keyword evidence="4 5" id="KW-0349">Heme</keyword>
<comment type="cofactor">
    <cofactor evidence="4">
        <name>heme</name>
        <dbReference type="ChEBI" id="CHEBI:30413"/>
    </cofactor>
</comment>
<dbReference type="Proteomes" id="UP001154282">
    <property type="component" value="Unassembled WGS sequence"/>
</dbReference>
<comment type="caution">
    <text evidence="6">The sequence shown here is derived from an EMBL/GenBank/DDBJ whole genome shotgun (WGS) entry which is preliminary data.</text>
</comment>
<evidence type="ECO:0000256" key="1">
    <source>
        <dbReference type="ARBA" id="ARBA00010617"/>
    </source>
</evidence>
<evidence type="ECO:0000256" key="5">
    <source>
        <dbReference type="RuleBase" id="RU000461"/>
    </source>
</evidence>
<dbReference type="PANTHER" id="PTHR47950">
    <property type="entry name" value="CYTOCHROME P450, FAMILY 76, SUBFAMILY C, POLYPEPTIDE 5-RELATED"/>
    <property type="match status" value="1"/>
</dbReference>
<gene>
    <name evidence="6" type="ORF">LITE_LOCUS49041</name>
</gene>
<keyword evidence="2 4" id="KW-0479">Metal-binding</keyword>
<evidence type="ECO:0008006" key="8">
    <source>
        <dbReference type="Google" id="ProtNLM"/>
    </source>
</evidence>
<dbReference type="GO" id="GO:0020037">
    <property type="term" value="F:heme binding"/>
    <property type="evidence" value="ECO:0007669"/>
    <property type="project" value="InterPro"/>
</dbReference>
<dbReference type="InterPro" id="IPR017972">
    <property type="entry name" value="Cyt_P450_CS"/>
</dbReference>
<comment type="similarity">
    <text evidence="1 5">Belongs to the cytochrome P450 family.</text>
</comment>
<dbReference type="GO" id="GO:0005506">
    <property type="term" value="F:iron ion binding"/>
    <property type="evidence" value="ECO:0007669"/>
    <property type="project" value="InterPro"/>
</dbReference>
<dbReference type="InterPro" id="IPR001128">
    <property type="entry name" value="Cyt_P450"/>
</dbReference>
<keyword evidence="5" id="KW-0503">Monooxygenase</keyword>
<dbReference type="InterPro" id="IPR036396">
    <property type="entry name" value="Cyt_P450_sf"/>
</dbReference>
<evidence type="ECO:0000313" key="6">
    <source>
        <dbReference type="EMBL" id="CAI0559066.1"/>
    </source>
</evidence>
<evidence type="ECO:0000256" key="2">
    <source>
        <dbReference type="ARBA" id="ARBA00022723"/>
    </source>
</evidence>
<evidence type="ECO:0000256" key="4">
    <source>
        <dbReference type="PIRSR" id="PIRSR602403-1"/>
    </source>
</evidence>
<protein>
    <recommendedName>
        <fullName evidence="8">Cytochrome P450</fullName>
    </recommendedName>
</protein>
<accession>A0AAV0RP82</accession>
<dbReference type="AlphaFoldDB" id="A0AAV0RP82"/>
<organism evidence="6 7">
    <name type="scientific">Linum tenue</name>
    <dbReference type="NCBI Taxonomy" id="586396"/>
    <lineage>
        <taxon>Eukaryota</taxon>
        <taxon>Viridiplantae</taxon>
        <taxon>Streptophyta</taxon>
        <taxon>Embryophyta</taxon>
        <taxon>Tracheophyta</taxon>
        <taxon>Spermatophyta</taxon>
        <taxon>Magnoliopsida</taxon>
        <taxon>eudicotyledons</taxon>
        <taxon>Gunneridae</taxon>
        <taxon>Pentapetalae</taxon>
        <taxon>rosids</taxon>
        <taxon>fabids</taxon>
        <taxon>Malpighiales</taxon>
        <taxon>Linaceae</taxon>
        <taxon>Linum</taxon>
    </lineage>
</organism>
<name>A0AAV0RP82_9ROSI</name>
<keyword evidence="3 4" id="KW-0408">Iron</keyword>
<proteinExistence type="inferred from homology"/>
<evidence type="ECO:0000256" key="3">
    <source>
        <dbReference type="ARBA" id="ARBA00023004"/>
    </source>
</evidence>
<feature type="binding site" description="axial binding residue" evidence="4">
    <location>
        <position position="313"/>
    </location>
    <ligand>
        <name>heme</name>
        <dbReference type="ChEBI" id="CHEBI:30413"/>
    </ligand>
    <ligandPart>
        <name>Fe</name>
        <dbReference type="ChEBI" id="CHEBI:18248"/>
    </ligandPart>
</feature>
<dbReference type="EMBL" id="CAMGYJ010000011">
    <property type="protein sequence ID" value="CAI0559066.1"/>
    <property type="molecule type" value="Genomic_DNA"/>
</dbReference>
<dbReference type="Pfam" id="PF00067">
    <property type="entry name" value="p450"/>
    <property type="match status" value="2"/>
</dbReference>
<evidence type="ECO:0000313" key="7">
    <source>
        <dbReference type="Proteomes" id="UP001154282"/>
    </source>
</evidence>
<dbReference type="SUPFAM" id="SSF48264">
    <property type="entry name" value="Cytochrome P450"/>
    <property type="match status" value="1"/>
</dbReference>
<reference evidence="6" key="1">
    <citation type="submission" date="2022-08" db="EMBL/GenBank/DDBJ databases">
        <authorList>
            <person name="Gutierrez-Valencia J."/>
        </authorList>
    </citation>
    <scope>NUCLEOTIDE SEQUENCE</scope>
</reference>
<dbReference type="GO" id="GO:0016705">
    <property type="term" value="F:oxidoreductase activity, acting on paired donors, with incorporation or reduction of molecular oxygen"/>
    <property type="evidence" value="ECO:0007669"/>
    <property type="project" value="InterPro"/>
</dbReference>